<keyword evidence="2" id="KW-0315">Glutamine amidotransferase</keyword>
<dbReference type="InterPro" id="IPR029062">
    <property type="entry name" value="Class_I_gatase-like"/>
</dbReference>
<dbReference type="InterPro" id="IPR044668">
    <property type="entry name" value="PuuD-like"/>
</dbReference>
<dbReference type="PANTHER" id="PTHR43235:SF1">
    <property type="entry name" value="GLUTAMINE AMIDOTRANSFERASE PB2B2.05-RELATED"/>
    <property type="match status" value="1"/>
</dbReference>
<evidence type="ECO:0000313" key="3">
    <source>
        <dbReference type="Proteomes" id="UP000095495"/>
    </source>
</evidence>
<evidence type="ECO:0000313" key="2">
    <source>
        <dbReference type="EMBL" id="CUM74511.1"/>
    </source>
</evidence>
<organism evidence="2 3">
    <name type="scientific">Roseburia faecis</name>
    <dbReference type="NCBI Taxonomy" id="301302"/>
    <lineage>
        <taxon>Bacteria</taxon>
        <taxon>Bacillati</taxon>
        <taxon>Bacillota</taxon>
        <taxon>Clostridia</taxon>
        <taxon>Lachnospirales</taxon>
        <taxon>Lachnospiraceae</taxon>
        <taxon>Roseburia</taxon>
    </lineage>
</organism>
<dbReference type="InterPro" id="IPR017926">
    <property type="entry name" value="GATASE"/>
</dbReference>
<dbReference type="EMBL" id="CYXV01000001">
    <property type="protein sequence ID" value="CUM74511.1"/>
    <property type="molecule type" value="Genomic_DNA"/>
</dbReference>
<dbReference type="Gene3D" id="3.40.50.880">
    <property type="match status" value="1"/>
</dbReference>
<dbReference type="RefSeq" id="WP_055261044.1">
    <property type="nucleotide sequence ID" value="NZ_CYXV01000001.1"/>
</dbReference>
<dbReference type="EC" id="2.4.2.-" evidence="2"/>
<dbReference type="PROSITE" id="PS51273">
    <property type="entry name" value="GATASE_TYPE_1"/>
    <property type="match status" value="1"/>
</dbReference>
<proteinExistence type="predicted"/>
<evidence type="ECO:0000259" key="1">
    <source>
        <dbReference type="Pfam" id="PF00117"/>
    </source>
</evidence>
<dbReference type="Pfam" id="PF00117">
    <property type="entry name" value="GATase"/>
    <property type="match status" value="1"/>
</dbReference>
<dbReference type="PANTHER" id="PTHR43235">
    <property type="entry name" value="GLUTAMINE AMIDOTRANSFERASE PB2B2.05-RELATED"/>
    <property type="match status" value="1"/>
</dbReference>
<dbReference type="GO" id="GO:0016757">
    <property type="term" value="F:glycosyltransferase activity"/>
    <property type="evidence" value="ECO:0007669"/>
    <property type="project" value="UniProtKB-KW"/>
</dbReference>
<sequence length="202" mass="22705">MNIVLYTQRVEIVKSYGERRDCADQNIAKFILACGFLPVPIPNVKEVAEKMVASMKPSGIIFTGGNSLVKYGGDAPERDETERYLLQQALEQKIPVYGFCRGMQSILDFYDCALQEVTGHVAVKHVIDGTWGKREVNSFHNQACLSVKDPVEVLAKTEDGVIEAIRIKGKKIIATMWHPERETEFQKTDMDLVRSLFGKLPV</sequence>
<gene>
    <name evidence="2" type="ORF">ERS852420_00422</name>
</gene>
<dbReference type="SUPFAM" id="SSF52317">
    <property type="entry name" value="Class I glutamine amidotransferase-like"/>
    <property type="match status" value="1"/>
</dbReference>
<keyword evidence="2" id="KW-0808">Transferase</keyword>
<dbReference type="GO" id="GO:0033969">
    <property type="term" value="F:gamma-glutamyl-gamma-aminobutyrate hydrolase activity"/>
    <property type="evidence" value="ECO:0007669"/>
    <property type="project" value="TreeGrafter"/>
</dbReference>
<feature type="domain" description="Glutamine amidotransferase" evidence="1">
    <location>
        <begin position="25"/>
        <end position="187"/>
    </location>
</feature>
<dbReference type="AlphaFoldDB" id="A0A173R9H9"/>
<name>A0A173R9H9_9FIRM</name>
<keyword evidence="2" id="KW-0328">Glycosyltransferase</keyword>
<dbReference type="Proteomes" id="UP000095495">
    <property type="component" value="Unassembled WGS sequence"/>
</dbReference>
<accession>A0A173R9H9</accession>
<dbReference type="GO" id="GO:0005829">
    <property type="term" value="C:cytosol"/>
    <property type="evidence" value="ECO:0007669"/>
    <property type="project" value="TreeGrafter"/>
</dbReference>
<dbReference type="GO" id="GO:0006598">
    <property type="term" value="P:polyamine catabolic process"/>
    <property type="evidence" value="ECO:0007669"/>
    <property type="project" value="TreeGrafter"/>
</dbReference>
<reference evidence="2 3" key="1">
    <citation type="submission" date="2015-09" db="EMBL/GenBank/DDBJ databases">
        <authorList>
            <consortium name="Pathogen Informatics"/>
        </authorList>
    </citation>
    <scope>NUCLEOTIDE SEQUENCE [LARGE SCALE GENOMIC DNA]</scope>
    <source>
        <strain evidence="2 3">2789STDY5608863</strain>
    </source>
</reference>
<protein>
    <submittedName>
        <fullName evidence="2">Putative glutamine amidotransferase Rv2859c</fullName>
        <ecNumber evidence="2">2.4.2.-</ecNumber>
    </submittedName>
</protein>